<gene>
    <name evidence="1" type="ORF">LCGC14_2602710</name>
</gene>
<protein>
    <submittedName>
        <fullName evidence="1">Uncharacterized protein</fullName>
    </submittedName>
</protein>
<dbReference type="AlphaFoldDB" id="A0A0F9AW15"/>
<reference evidence="1" key="1">
    <citation type="journal article" date="2015" name="Nature">
        <title>Complex archaea that bridge the gap between prokaryotes and eukaryotes.</title>
        <authorList>
            <person name="Spang A."/>
            <person name="Saw J.H."/>
            <person name="Jorgensen S.L."/>
            <person name="Zaremba-Niedzwiedzka K."/>
            <person name="Martijn J."/>
            <person name="Lind A.E."/>
            <person name="van Eijk R."/>
            <person name="Schleper C."/>
            <person name="Guy L."/>
            <person name="Ettema T.J."/>
        </authorList>
    </citation>
    <scope>NUCLEOTIDE SEQUENCE</scope>
</reference>
<organism evidence="1">
    <name type="scientific">marine sediment metagenome</name>
    <dbReference type="NCBI Taxonomy" id="412755"/>
    <lineage>
        <taxon>unclassified sequences</taxon>
        <taxon>metagenomes</taxon>
        <taxon>ecological metagenomes</taxon>
    </lineage>
</organism>
<feature type="non-terminal residue" evidence="1">
    <location>
        <position position="1"/>
    </location>
</feature>
<sequence>SATEFARLMAIRMYDEYDIEGTKVTA</sequence>
<name>A0A0F9AW15_9ZZZZ</name>
<evidence type="ECO:0000313" key="1">
    <source>
        <dbReference type="EMBL" id="KKL05772.1"/>
    </source>
</evidence>
<comment type="caution">
    <text evidence="1">The sequence shown here is derived from an EMBL/GenBank/DDBJ whole genome shotgun (WGS) entry which is preliminary data.</text>
</comment>
<accession>A0A0F9AW15</accession>
<proteinExistence type="predicted"/>
<dbReference type="EMBL" id="LAZR01043978">
    <property type="protein sequence ID" value="KKL05772.1"/>
    <property type="molecule type" value="Genomic_DNA"/>
</dbReference>